<organism evidence="4 5">
    <name type="scientific">Synechocystis sp. (strain ATCC 27184 / PCC 6803 / Kazusa)</name>
    <dbReference type="NCBI Taxonomy" id="1111708"/>
    <lineage>
        <taxon>Bacteria</taxon>
        <taxon>Bacillati</taxon>
        <taxon>Cyanobacteriota</taxon>
        <taxon>Cyanophyceae</taxon>
        <taxon>Synechococcales</taxon>
        <taxon>Merismopediaceae</taxon>
        <taxon>Synechocystis</taxon>
    </lineage>
</organism>
<dbReference type="EMBL" id="BA000022">
    <property type="protein sequence ID" value="BAA16631.1"/>
    <property type="molecule type" value="Genomic_DNA"/>
</dbReference>
<dbReference type="EnsemblBacteria" id="BAA16631">
    <property type="protein sequence ID" value="BAA16631"/>
    <property type="gene ID" value="BAA16631"/>
</dbReference>
<evidence type="ECO:0000256" key="3">
    <source>
        <dbReference type="PIRSR" id="PIRSR607837-1"/>
    </source>
</evidence>
<name>P72629_SYNY3</name>
<feature type="binding site" evidence="3">
    <location>
        <position position="139"/>
    </location>
    <ligand>
        <name>a divalent metal cation</name>
        <dbReference type="ChEBI" id="CHEBI:60240"/>
    </ligand>
</feature>
<evidence type="ECO:0000256" key="2">
    <source>
        <dbReference type="ARBA" id="ARBA00022723"/>
    </source>
</evidence>
<gene>
    <name evidence="4" type="ordered locus">slr1116</name>
</gene>
<evidence type="ECO:0000313" key="5">
    <source>
        <dbReference type="Proteomes" id="UP000001425"/>
    </source>
</evidence>
<dbReference type="PANTHER" id="PTHR37302">
    <property type="entry name" value="SLR1116 PROTEIN"/>
    <property type="match status" value="1"/>
</dbReference>
<comment type="similarity">
    <text evidence="1">Belongs to the DinB family.</text>
</comment>
<dbReference type="InParanoid" id="P72629"/>
<feature type="binding site" evidence="3">
    <location>
        <position position="135"/>
    </location>
    <ligand>
        <name>a divalent metal cation</name>
        <dbReference type="ChEBI" id="CHEBI:60240"/>
    </ligand>
</feature>
<reference evidence="4 5" key="1">
    <citation type="journal article" date="1995" name="DNA Res.">
        <title>Sequence analysis of the genome of the unicellular cyanobacterium Synechocystis sp. strain PCC6803. I. Sequence features in the 1 Mb region from map positions 64% to 92% of the genome.</title>
        <authorList>
            <person name="Kaneko T."/>
            <person name="Tanaka A."/>
            <person name="Sato S."/>
            <person name="Kotani H."/>
            <person name="Sazuka T."/>
            <person name="Miyajima N."/>
            <person name="Sugiura M."/>
            <person name="Tabata S."/>
        </authorList>
    </citation>
    <scope>NUCLEOTIDE SEQUENCE [LARGE SCALE GENOMIC DNA]</scope>
    <source>
        <strain evidence="5">ATCC 27184 / PCC 6803 / Kazusa</strain>
    </source>
</reference>
<proteinExistence type="inferred from homology"/>
<dbReference type="Proteomes" id="UP000001425">
    <property type="component" value="Chromosome"/>
</dbReference>
<dbReference type="SUPFAM" id="SSF109854">
    <property type="entry name" value="DinB/YfiT-like putative metalloenzymes"/>
    <property type="match status" value="1"/>
</dbReference>
<dbReference type="PANTHER" id="PTHR37302:SF1">
    <property type="entry name" value="PROTEIN DINB"/>
    <property type="match status" value="1"/>
</dbReference>
<evidence type="ECO:0000256" key="1">
    <source>
        <dbReference type="ARBA" id="ARBA00008635"/>
    </source>
</evidence>
<dbReference type="FunCoup" id="P72629">
    <property type="interactions" value="27"/>
</dbReference>
<feature type="binding site" evidence="3">
    <location>
        <position position="50"/>
    </location>
    <ligand>
        <name>a divalent metal cation</name>
        <dbReference type="ChEBI" id="CHEBI:60240"/>
    </ligand>
</feature>
<keyword evidence="2 3" id="KW-0479">Metal-binding</keyword>
<dbReference type="InterPro" id="IPR034660">
    <property type="entry name" value="DinB/YfiT-like"/>
</dbReference>
<accession>P72629</accession>
<protein>
    <submittedName>
        <fullName evidence="4">Slr1116 protein</fullName>
    </submittedName>
</protein>
<reference evidence="4 5" key="2">
    <citation type="journal article" date="1996" name="DNA Res.">
        <title>Sequence analysis of the genome of the unicellular cyanobacterium Synechocystis sp. strain PCC6803. II. Sequence determination of the entire genome and assignment of potential protein-coding regions.</title>
        <authorList>
            <person name="Kaneko T."/>
            <person name="Sato S."/>
            <person name="Kotani H."/>
            <person name="Tanaka A."/>
            <person name="Asamizu E."/>
            <person name="Nakamura Y."/>
            <person name="Miyajima N."/>
            <person name="Hirosawa M."/>
            <person name="Sugiura M."/>
            <person name="Sasamoto S."/>
            <person name="Kimura T."/>
            <person name="Hosouchi T."/>
            <person name="Matsuno A."/>
            <person name="Muraki A."/>
            <person name="Nakazaki N."/>
            <person name="Naruo K."/>
            <person name="Okumura S."/>
            <person name="Shimpo S."/>
            <person name="Takeuchi C."/>
            <person name="Wada T."/>
            <person name="Watanabe A."/>
            <person name="Yamada M."/>
            <person name="Yasuda M."/>
            <person name="Tabata S."/>
        </authorList>
    </citation>
    <scope>NUCLEOTIDE SEQUENCE [LARGE SCALE GENOMIC DNA]</scope>
    <source>
        <strain evidence="5">ATCC 27184 / PCC 6803 / Kazusa</strain>
    </source>
</reference>
<dbReference type="eggNOG" id="COG2318">
    <property type="taxonomic scope" value="Bacteria"/>
</dbReference>
<dbReference type="PaxDb" id="1148-1651703"/>
<sequence length="173" mass="20103">MQTKNYFELMAQYNQWVNGKIYGVCAEIPDGMRKKDLGAFFKSIHGTLNHILYGDKAWLGRFTEQSLTSKSIGQELYQDFEALWAERRAMDQEILHWSQNLSSPWLEAPFEYTSNIDNKTRIMPTWVLVTHMFNHQTHHRGQVTTLIKQLGYEPGIVDLPWLPDLELNTGNGL</sequence>
<dbReference type="PIR" id="S74479">
    <property type="entry name" value="S74479"/>
</dbReference>
<dbReference type="STRING" id="1148.gene:10497486"/>
<evidence type="ECO:0000313" key="4">
    <source>
        <dbReference type="EMBL" id="BAA16631.1"/>
    </source>
</evidence>
<dbReference type="Gene3D" id="1.20.120.450">
    <property type="entry name" value="dinb family like domain"/>
    <property type="match status" value="1"/>
</dbReference>
<dbReference type="GO" id="GO:0046872">
    <property type="term" value="F:metal ion binding"/>
    <property type="evidence" value="ECO:0007669"/>
    <property type="project" value="UniProtKB-KW"/>
</dbReference>
<dbReference type="AlphaFoldDB" id="P72629"/>
<dbReference type="InterPro" id="IPR007837">
    <property type="entry name" value="DinB"/>
</dbReference>
<dbReference type="KEGG" id="syn:slr1116"/>
<dbReference type="Pfam" id="PF05163">
    <property type="entry name" value="DinB"/>
    <property type="match status" value="1"/>
</dbReference>
<keyword evidence="5" id="KW-1185">Reference proteome</keyword>